<dbReference type="RefSeq" id="WP_012616585.1">
    <property type="nucleotide sequence ID" value="NC_011831.1"/>
</dbReference>
<sequence length="385" mass="44298">MRFVNDPELMIDEKTSGFLQKIKDNDYELYEEETGSWKRVQSIVQFLWQKRFKGLRKRALFTVILGDGDVLLRDRQSLVGDIDVMYELIHGNELLCYKPDEISQMVFGDLKKKLRSMVRHYNTADFSQEHVDILEQIEGTVDGNGYRLSVKTAQVVELIGRVQAIAQANVAAQKVYDEHQLSLEQRRQRDQIKIEIERLLGVEKLKLELQAEHIRRIRLIDAEMAEKEQRRLLEKIQSLLSLPPELIPAAISLIDPNSASSLAQILAAHASREQFEKLIEHFSPSPRLPSPMREPPMLQVLQDPIVTKIREIAGVRDVRKQNNDYLISFDEPSQYIKLQLSGNKVIRVLVGTTPNPTRIWNGDLSGDVVNVIQRVITYLRGRKTS</sequence>
<protein>
    <submittedName>
        <fullName evidence="1">Uncharacterized protein</fullName>
    </submittedName>
</protein>
<dbReference type="HOGENOM" id="CLU_717077_0_0_0"/>
<dbReference type="EMBL" id="CP001337">
    <property type="protein sequence ID" value="ACL24221.1"/>
    <property type="molecule type" value="Genomic_DNA"/>
</dbReference>
<name>B8G8F9_CHLAD</name>
<accession>B8G8F9</accession>
<proteinExistence type="predicted"/>
<dbReference type="KEGG" id="cag:Cagg_1313"/>
<keyword evidence="2" id="KW-1185">Reference proteome</keyword>
<evidence type="ECO:0000313" key="1">
    <source>
        <dbReference type="EMBL" id="ACL24221.1"/>
    </source>
</evidence>
<dbReference type="Proteomes" id="UP000002508">
    <property type="component" value="Chromosome"/>
</dbReference>
<dbReference type="STRING" id="326427.Cagg_1313"/>
<evidence type="ECO:0000313" key="2">
    <source>
        <dbReference type="Proteomes" id="UP000002508"/>
    </source>
</evidence>
<organism evidence="1 2">
    <name type="scientific">Chloroflexus aggregans (strain MD-66 / DSM 9485)</name>
    <dbReference type="NCBI Taxonomy" id="326427"/>
    <lineage>
        <taxon>Bacteria</taxon>
        <taxon>Bacillati</taxon>
        <taxon>Chloroflexota</taxon>
        <taxon>Chloroflexia</taxon>
        <taxon>Chloroflexales</taxon>
        <taxon>Chloroflexineae</taxon>
        <taxon>Chloroflexaceae</taxon>
        <taxon>Chloroflexus</taxon>
    </lineage>
</organism>
<gene>
    <name evidence="1" type="ordered locus">Cagg_1313</name>
</gene>
<dbReference type="AlphaFoldDB" id="B8G8F9"/>
<reference evidence="1" key="1">
    <citation type="submission" date="2008-12" db="EMBL/GenBank/DDBJ databases">
        <title>Complete sequence of Chloroflexus aggregans DSM 9485.</title>
        <authorList>
            <consortium name="US DOE Joint Genome Institute"/>
            <person name="Lucas S."/>
            <person name="Copeland A."/>
            <person name="Lapidus A."/>
            <person name="Glavina del Rio T."/>
            <person name="Dalin E."/>
            <person name="Tice H."/>
            <person name="Pitluck S."/>
            <person name="Foster B."/>
            <person name="Larimer F."/>
            <person name="Land M."/>
            <person name="Hauser L."/>
            <person name="Kyrpides N."/>
            <person name="Mikhailova N."/>
            <person name="Bryant D."/>
            <person name="Richardson P."/>
        </authorList>
    </citation>
    <scope>NUCLEOTIDE SEQUENCE</scope>
    <source>
        <strain evidence="1">DSM 9485</strain>
    </source>
</reference>